<feature type="domain" description="RNA-binding S4" evidence="7">
    <location>
        <begin position="113"/>
        <end position="172"/>
    </location>
</feature>
<dbReference type="SMART" id="SM00363">
    <property type="entry name" value="S4"/>
    <property type="match status" value="1"/>
</dbReference>
<dbReference type="PANTHER" id="PTHR11831:SF5">
    <property type="entry name" value="40S RIBOSOMAL PROTEIN S9"/>
    <property type="match status" value="1"/>
</dbReference>
<evidence type="ECO:0000313" key="10">
    <source>
        <dbReference type="Proteomes" id="UP000011082"/>
    </source>
</evidence>
<dbReference type="CDD" id="cd00165">
    <property type="entry name" value="S4"/>
    <property type="match status" value="1"/>
</dbReference>
<evidence type="ECO:0000313" key="9">
    <source>
        <dbReference type="EMBL" id="ELA41028.1"/>
    </source>
</evidence>
<dbReference type="InParanoid" id="L2GJH6"/>
<keyword evidence="2" id="KW-0699">rRNA-binding</keyword>
<organism evidence="9 10">
    <name type="scientific">Vittaforma corneae (strain ATCC 50505)</name>
    <name type="common">Microsporidian parasite</name>
    <name type="synonym">Nosema corneum</name>
    <dbReference type="NCBI Taxonomy" id="993615"/>
    <lineage>
        <taxon>Eukaryota</taxon>
        <taxon>Fungi</taxon>
        <taxon>Fungi incertae sedis</taxon>
        <taxon>Microsporidia</taxon>
        <taxon>Nosematidae</taxon>
        <taxon>Vittaforma</taxon>
    </lineage>
</organism>
<evidence type="ECO:0000256" key="4">
    <source>
        <dbReference type="ARBA" id="ARBA00022980"/>
    </source>
</evidence>
<evidence type="ECO:0000256" key="1">
    <source>
        <dbReference type="ARBA" id="ARBA00007465"/>
    </source>
</evidence>
<dbReference type="InterPro" id="IPR001912">
    <property type="entry name" value="Ribosomal_uS4_N"/>
</dbReference>
<dbReference type="Gene3D" id="3.10.290.10">
    <property type="entry name" value="RNA-binding S4 domain"/>
    <property type="match status" value="1"/>
</dbReference>
<evidence type="ECO:0000256" key="6">
    <source>
        <dbReference type="PROSITE-ProRule" id="PRU00182"/>
    </source>
</evidence>
<reference evidence="10" key="1">
    <citation type="submission" date="2011-05" db="EMBL/GenBank/DDBJ databases">
        <title>The genome sequence of Vittaforma corneae strain ATCC 50505.</title>
        <authorList>
            <consortium name="The Broad Institute Genome Sequencing Platform"/>
            <person name="Cuomo C."/>
            <person name="Didier E."/>
            <person name="Bowers L."/>
            <person name="Young S.K."/>
            <person name="Zeng Q."/>
            <person name="Gargeya S."/>
            <person name="Fitzgerald M."/>
            <person name="Haas B."/>
            <person name="Abouelleil A."/>
            <person name="Alvarado L."/>
            <person name="Arachchi H.M."/>
            <person name="Berlin A."/>
            <person name="Chapman S.B."/>
            <person name="Gearin G."/>
            <person name="Goldberg J."/>
            <person name="Griggs A."/>
            <person name="Gujja S."/>
            <person name="Hansen M."/>
            <person name="Heiman D."/>
            <person name="Howarth C."/>
            <person name="Larimer J."/>
            <person name="Lui A."/>
            <person name="MacDonald P.J.P."/>
            <person name="McCowen C."/>
            <person name="Montmayeur A."/>
            <person name="Murphy C."/>
            <person name="Neiman D."/>
            <person name="Pearson M."/>
            <person name="Priest M."/>
            <person name="Roberts A."/>
            <person name="Saif S."/>
            <person name="Shea T."/>
            <person name="Sisk P."/>
            <person name="Stolte C."/>
            <person name="Sykes S."/>
            <person name="Wortman J."/>
            <person name="Nusbaum C."/>
            <person name="Birren B."/>
        </authorList>
    </citation>
    <scope>NUCLEOTIDE SEQUENCE [LARGE SCALE GENOMIC DNA]</scope>
    <source>
        <strain evidence="10">ATCC 50505</strain>
    </source>
</reference>
<keyword evidence="3 6" id="KW-0694">RNA-binding</keyword>
<dbReference type="RefSeq" id="XP_007605355.1">
    <property type="nucleotide sequence ID" value="XM_007605293.1"/>
</dbReference>
<proteinExistence type="inferred from homology"/>
<dbReference type="OrthoDB" id="1697570at2759"/>
<evidence type="ECO:0000256" key="5">
    <source>
        <dbReference type="ARBA" id="ARBA00023274"/>
    </source>
</evidence>
<keyword evidence="4 9" id="KW-0689">Ribosomal protein</keyword>
<dbReference type="PANTHER" id="PTHR11831">
    <property type="entry name" value="30S 40S RIBOSOMAL PROTEIN"/>
    <property type="match status" value="1"/>
</dbReference>
<evidence type="ECO:0000259" key="7">
    <source>
        <dbReference type="SMART" id="SM00363"/>
    </source>
</evidence>
<evidence type="ECO:0000256" key="3">
    <source>
        <dbReference type="ARBA" id="ARBA00022884"/>
    </source>
</evidence>
<accession>L2GJH6</accession>
<keyword evidence="10" id="KW-1185">Reference proteome</keyword>
<dbReference type="GO" id="GO:0019843">
    <property type="term" value="F:rRNA binding"/>
    <property type="evidence" value="ECO:0007669"/>
    <property type="project" value="UniProtKB-KW"/>
</dbReference>
<feature type="domain" description="Small ribosomal subunit protein uS4 N-terminal" evidence="8">
    <location>
        <begin position="1"/>
        <end position="112"/>
    </location>
</feature>
<evidence type="ECO:0000256" key="2">
    <source>
        <dbReference type="ARBA" id="ARBA00022730"/>
    </source>
</evidence>
<dbReference type="STRING" id="993615.L2GJH6"/>
<comment type="similarity">
    <text evidence="1">Belongs to the universal ribosomal protein uS4 family.</text>
</comment>
<dbReference type="VEuPathDB" id="MicrosporidiaDB:VICG_01910"/>
<dbReference type="GO" id="GO:0022627">
    <property type="term" value="C:cytosolic small ribosomal subunit"/>
    <property type="evidence" value="ECO:0007669"/>
    <property type="project" value="TreeGrafter"/>
</dbReference>
<sequence>MGSVRRDRRVATYPRNPWEKDNLVKELQLMGIHGLKNKRELWTVLTFARSDKKKARTLLITTDEKEFMIHGRALLNKLIKYGLISSVDFNDAEDIRRGLKEVLNFDLNHYLERRLQYQVFKAGIARNVHHARCMIYKGQICVKGRVVKTPSFIVKNEDQGLIEKNPILANRKKAKASDDEPQEE</sequence>
<dbReference type="InterPro" id="IPR036986">
    <property type="entry name" value="S4_RNA-bd_sf"/>
</dbReference>
<evidence type="ECO:0000259" key="8">
    <source>
        <dbReference type="SMART" id="SM01390"/>
    </source>
</evidence>
<dbReference type="GO" id="GO:0006412">
    <property type="term" value="P:translation"/>
    <property type="evidence" value="ECO:0007669"/>
    <property type="project" value="InterPro"/>
</dbReference>
<dbReference type="PROSITE" id="PS50889">
    <property type="entry name" value="S4"/>
    <property type="match status" value="1"/>
</dbReference>
<dbReference type="Proteomes" id="UP000011082">
    <property type="component" value="Unassembled WGS sequence"/>
</dbReference>
<dbReference type="SMART" id="SM01390">
    <property type="entry name" value="Ribosomal_S4"/>
    <property type="match status" value="1"/>
</dbReference>
<dbReference type="AlphaFoldDB" id="L2GJH6"/>
<dbReference type="EMBL" id="JH370151">
    <property type="protein sequence ID" value="ELA41028.1"/>
    <property type="molecule type" value="Genomic_DNA"/>
</dbReference>
<protein>
    <submittedName>
        <fullName evidence="9">Ribosomal protein S4</fullName>
    </submittedName>
</protein>
<dbReference type="InterPro" id="IPR002942">
    <property type="entry name" value="S4_RNA-bd"/>
</dbReference>
<dbReference type="Pfam" id="PF01479">
    <property type="entry name" value="S4"/>
    <property type="match status" value="1"/>
</dbReference>
<dbReference type="InterPro" id="IPR022801">
    <property type="entry name" value="Ribosomal_uS4"/>
</dbReference>
<dbReference type="OMA" id="WIFKNIT"/>
<dbReference type="GO" id="GO:0003735">
    <property type="term" value="F:structural constituent of ribosome"/>
    <property type="evidence" value="ECO:0007669"/>
    <property type="project" value="InterPro"/>
</dbReference>
<dbReference type="GO" id="GO:0042274">
    <property type="term" value="P:ribosomal small subunit biogenesis"/>
    <property type="evidence" value="ECO:0007669"/>
    <property type="project" value="TreeGrafter"/>
</dbReference>
<dbReference type="InterPro" id="IPR005710">
    <property type="entry name" value="Ribosomal_uS4_euk/arc"/>
</dbReference>
<dbReference type="NCBIfam" id="TIGR01018">
    <property type="entry name" value="uS4_arch"/>
    <property type="match status" value="1"/>
</dbReference>
<dbReference type="GeneID" id="19882620"/>
<name>L2GJH6_VITCO</name>
<gene>
    <name evidence="9" type="ORF">VICG_01910</name>
</gene>
<dbReference type="FunCoup" id="L2GJH6">
    <property type="interactions" value="189"/>
</dbReference>
<keyword evidence="5" id="KW-0687">Ribonucleoprotein</keyword>
<dbReference type="HOGENOM" id="CLU_089738_1_0_1"/>
<dbReference type="SUPFAM" id="SSF55174">
    <property type="entry name" value="Alpha-L RNA-binding motif"/>
    <property type="match status" value="1"/>
</dbReference>